<proteinExistence type="predicted"/>
<evidence type="ECO:0000313" key="3">
    <source>
        <dbReference type="Proteomes" id="UP001338125"/>
    </source>
</evidence>
<reference evidence="2 3" key="1">
    <citation type="submission" date="2024-01" db="EMBL/GenBank/DDBJ databases">
        <title>Complete genome of Cladobotryum mycophilum ATHUM6906.</title>
        <authorList>
            <person name="Christinaki A.C."/>
            <person name="Myridakis A.I."/>
            <person name="Kouvelis V.N."/>
        </authorList>
    </citation>
    <scope>NUCLEOTIDE SEQUENCE [LARGE SCALE GENOMIC DNA]</scope>
    <source>
        <strain evidence="2 3">ATHUM6906</strain>
    </source>
</reference>
<dbReference type="Proteomes" id="UP001338125">
    <property type="component" value="Unassembled WGS sequence"/>
</dbReference>
<name>A0ABR0SGY1_9HYPO</name>
<protein>
    <submittedName>
        <fullName evidence="2">Uncharacterized protein</fullName>
    </submittedName>
</protein>
<feature type="compositionally biased region" description="Polar residues" evidence="1">
    <location>
        <begin position="163"/>
        <end position="174"/>
    </location>
</feature>
<sequence length="332" mass="37938">MSEDDQIQLRRLNLHYNGPDPLPKHTLSNEFHQQLAEILTQEAFRSVEMNHLEYPQCYQDSLAKLREWQTVTCDRFSSWGGYRDALQKCKMIDELAREQHQAHSLPATTLLPLIAVRSVRDVVGGDDDKVGSFIIKHNLVGLAATAIKNYGQFKDQIFPVEGTLNTPPKGSSVTDDVEDDNNNNNNNDDDDDDDEAYKEDGVEPTVVRPRSDIVKVEEPVFTPANLIETIRQTHTSRYKRAISPPTTIEEDTTIVFKREDVLAECRGLIELIDSGDWTNETKDVVQQTLNQQKVSVLPLKDKMCLRLYAKREKLPEVVGWVDTARKHDQKRR</sequence>
<feature type="region of interest" description="Disordered" evidence="1">
    <location>
        <begin position="161"/>
        <end position="204"/>
    </location>
</feature>
<dbReference type="EMBL" id="JAVFKD010000014">
    <property type="protein sequence ID" value="KAK5991406.1"/>
    <property type="molecule type" value="Genomic_DNA"/>
</dbReference>
<organism evidence="2 3">
    <name type="scientific">Cladobotryum mycophilum</name>
    <dbReference type="NCBI Taxonomy" id="491253"/>
    <lineage>
        <taxon>Eukaryota</taxon>
        <taxon>Fungi</taxon>
        <taxon>Dikarya</taxon>
        <taxon>Ascomycota</taxon>
        <taxon>Pezizomycotina</taxon>
        <taxon>Sordariomycetes</taxon>
        <taxon>Hypocreomycetidae</taxon>
        <taxon>Hypocreales</taxon>
        <taxon>Hypocreaceae</taxon>
        <taxon>Cladobotryum</taxon>
    </lineage>
</organism>
<evidence type="ECO:0000313" key="2">
    <source>
        <dbReference type="EMBL" id="KAK5991406.1"/>
    </source>
</evidence>
<evidence type="ECO:0000256" key="1">
    <source>
        <dbReference type="SAM" id="MobiDB-lite"/>
    </source>
</evidence>
<feature type="compositionally biased region" description="Acidic residues" evidence="1">
    <location>
        <begin position="175"/>
        <end position="197"/>
    </location>
</feature>
<keyword evidence="3" id="KW-1185">Reference proteome</keyword>
<gene>
    <name evidence="2" type="ORF">PT974_09687</name>
</gene>
<accession>A0ABR0SGY1</accession>
<comment type="caution">
    <text evidence="2">The sequence shown here is derived from an EMBL/GenBank/DDBJ whole genome shotgun (WGS) entry which is preliminary data.</text>
</comment>